<evidence type="ECO:0000256" key="8">
    <source>
        <dbReference type="ARBA" id="ARBA00022989"/>
    </source>
</evidence>
<dbReference type="InterPro" id="IPR001757">
    <property type="entry name" value="P_typ_ATPase"/>
</dbReference>
<dbReference type="SFLD" id="SFLDF00027">
    <property type="entry name" value="p-type_atpase"/>
    <property type="match status" value="1"/>
</dbReference>
<evidence type="ECO:0000313" key="13">
    <source>
        <dbReference type="EMBL" id="MFC7703300.1"/>
    </source>
</evidence>
<dbReference type="Proteomes" id="UP001596516">
    <property type="component" value="Unassembled WGS sequence"/>
</dbReference>
<comment type="subcellular location">
    <subcellularLocation>
        <location evidence="1">Cell membrane</location>
        <topology evidence="1">Multi-pass membrane protein</topology>
    </subcellularLocation>
</comment>
<feature type="transmembrane region" description="Helical" evidence="11">
    <location>
        <begin position="692"/>
        <end position="717"/>
    </location>
</feature>
<feature type="transmembrane region" description="Helical" evidence="11">
    <location>
        <begin position="723"/>
        <end position="744"/>
    </location>
</feature>
<reference evidence="14" key="1">
    <citation type="journal article" date="2019" name="Int. J. Syst. Evol. Microbiol.">
        <title>The Global Catalogue of Microorganisms (GCM) 10K type strain sequencing project: providing services to taxonomists for standard genome sequencing and annotation.</title>
        <authorList>
            <consortium name="The Broad Institute Genomics Platform"/>
            <consortium name="The Broad Institute Genome Sequencing Center for Infectious Disease"/>
            <person name="Wu L."/>
            <person name="Ma J."/>
        </authorList>
    </citation>
    <scope>NUCLEOTIDE SEQUENCE [LARGE SCALE GENOMIC DNA]</scope>
    <source>
        <strain evidence="14">CGMCC 1.12750</strain>
    </source>
</reference>
<dbReference type="InterPro" id="IPR018303">
    <property type="entry name" value="ATPase_P-typ_P_site"/>
</dbReference>
<dbReference type="InterPro" id="IPR059000">
    <property type="entry name" value="ATPase_P-type_domA"/>
</dbReference>
<feature type="domain" description="Cation-transporting P-type ATPase N-terminal" evidence="12">
    <location>
        <begin position="18"/>
        <end position="91"/>
    </location>
</feature>
<dbReference type="Gene3D" id="1.20.1110.10">
    <property type="entry name" value="Calcium-transporting ATPase, transmembrane domain"/>
    <property type="match status" value="1"/>
</dbReference>
<dbReference type="PRINTS" id="PR00119">
    <property type="entry name" value="CATATPASE"/>
</dbReference>
<name>A0ABW2UI95_9RHOB</name>
<feature type="region of interest" description="Disordered" evidence="10">
    <location>
        <begin position="1"/>
        <end position="20"/>
    </location>
</feature>
<dbReference type="PRINTS" id="PR00120">
    <property type="entry name" value="HATPASE"/>
</dbReference>
<keyword evidence="3" id="KW-1003">Cell membrane</keyword>
<evidence type="ECO:0000256" key="1">
    <source>
        <dbReference type="ARBA" id="ARBA00004651"/>
    </source>
</evidence>
<dbReference type="Pfam" id="PF00690">
    <property type="entry name" value="Cation_ATPase_N"/>
    <property type="match status" value="1"/>
</dbReference>
<evidence type="ECO:0000256" key="4">
    <source>
        <dbReference type="ARBA" id="ARBA00022692"/>
    </source>
</evidence>
<evidence type="ECO:0000256" key="2">
    <source>
        <dbReference type="ARBA" id="ARBA00005675"/>
    </source>
</evidence>
<proteinExistence type="inferred from homology"/>
<keyword evidence="5" id="KW-0547">Nucleotide-binding</keyword>
<feature type="transmembrane region" description="Helical" evidence="11">
    <location>
        <begin position="834"/>
        <end position="852"/>
    </location>
</feature>
<feature type="transmembrane region" description="Helical" evidence="11">
    <location>
        <begin position="796"/>
        <end position="814"/>
    </location>
</feature>
<dbReference type="SUPFAM" id="SSF81660">
    <property type="entry name" value="Metal cation-transporting ATPase, ATP-binding domain N"/>
    <property type="match status" value="1"/>
</dbReference>
<evidence type="ECO:0000259" key="12">
    <source>
        <dbReference type="SMART" id="SM00831"/>
    </source>
</evidence>
<evidence type="ECO:0000256" key="7">
    <source>
        <dbReference type="ARBA" id="ARBA00022967"/>
    </source>
</evidence>
<dbReference type="SFLD" id="SFLDS00003">
    <property type="entry name" value="Haloacid_Dehalogenase"/>
    <property type="match status" value="1"/>
</dbReference>
<dbReference type="EMBL" id="JBHTFQ010000002">
    <property type="protein sequence ID" value="MFC7703300.1"/>
    <property type="molecule type" value="Genomic_DNA"/>
</dbReference>
<feature type="transmembrane region" description="Helical" evidence="11">
    <location>
        <begin position="285"/>
        <end position="311"/>
    </location>
</feature>
<evidence type="ECO:0000256" key="10">
    <source>
        <dbReference type="SAM" id="MobiDB-lite"/>
    </source>
</evidence>
<dbReference type="InterPro" id="IPR023298">
    <property type="entry name" value="ATPase_P-typ_TM_dom_sf"/>
</dbReference>
<keyword evidence="9 11" id="KW-0472">Membrane</keyword>
<keyword evidence="6" id="KW-0067">ATP-binding</keyword>
<dbReference type="InterPro" id="IPR050510">
    <property type="entry name" value="Cation_transp_ATPase_P-type"/>
</dbReference>
<organism evidence="13 14">
    <name type="scientific">Plastorhodobacter daqingensis</name>
    <dbReference type="NCBI Taxonomy" id="1387281"/>
    <lineage>
        <taxon>Bacteria</taxon>
        <taxon>Pseudomonadati</taxon>
        <taxon>Pseudomonadota</taxon>
        <taxon>Alphaproteobacteria</taxon>
        <taxon>Rhodobacterales</taxon>
        <taxon>Paracoccaceae</taxon>
        <taxon>Plastorhodobacter</taxon>
    </lineage>
</organism>
<feature type="transmembrane region" description="Helical" evidence="11">
    <location>
        <begin position="858"/>
        <end position="883"/>
    </location>
</feature>
<dbReference type="SUPFAM" id="SSF81653">
    <property type="entry name" value="Calcium ATPase, transduction domain A"/>
    <property type="match status" value="1"/>
</dbReference>
<dbReference type="Pfam" id="PF13246">
    <property type="entry name" value="Cation_ATPase"/>
    <property type="match status" value="1"/>
</dbReference>
<evidence type="ECO:0000313" key="14">
    <source>
        <dbReference type="Proteomes" id="UP001596516"/>
    </source>
</evidence>
<dbReference type="SMART" id="SM00831">
    <property type="entry name" value="Cation_ATPase_N"/>
    <property type="match status" value="1"/>
</dbReference>
<comment type="similarity">
    <text evidence="2">Belongs to the cation transport ATPase (P-type) (TC 3.A.3) family. Type IIA subfamily.</text>
</comment>
<dbReference type="PANTHER" id="PTHR43294:SF21">
    <property type="entry name" value="CATION TRANSPORTING ATPASE"/>
    <property type="match status" value="1"/>
</dbReference>
<dbReference type="InterPro" id="IPR023214">
    <property type="entry name" value="HAD_sf"/>
</dbReference>
<dbReference type="InterPro" id="IPR006068">
    <property type="entry name" value="ATPase_P-typ_cation-transptr_C"/>
</dbReference>
<dbReference type="PROSITE" id="PS00154">
    <property type="entry name" value="ATPASE_E1_E2"/>
    <property type="match status" value="1"/>
</dbReference>
<dbReference type="Pfam" id="PF08282">
    <property type="entry name" value="Hydrolase_3"/>
    <property type="match status" value="1"/>
</dbReference>
<comment type="caution">
    <text evidence="13">The sequence shown here is derived from an EMBL/GenBank/DDBJ whole genome shotgun (WGS) entry which is preliminary data.</text>
</comment>
<evidence type="ECO:0000256" key="6">
    <source>
        <dbReference type="ARBA" id="ARBA00022840"/>
    </source>
</evidence>
<sequence>MKTATSAPEAPADTPTAAPWAKPAEAVLAAVASRPRGLSNDEALRRLAQNGPNRLPEPPRQTALARFMRQFNNLLILVLIAAAGITALLGHWLDTGVILAVVLANTVIGFVQEGRAEQALEALRDMLAPKASLWRDGVRVTVPAADLVVGDVVWLEAGDRVPADLRLIAVQGLTVEEAILTGESVPVRKQLAPVAPDAALGDRLPMLFSGTMVAEGSGTGVVTATGADSEIGRISTMMGEVQELTTPLIRQMAVFARYLTGIIIALSGLILAFAVFLRGMAFPEAFMVVVGLFVAAIPEGLPAVLTVTLAIGVQTMARRHAIVRRLPSIETLGAVSVICSDKTGTLTRNEMTVTHLVTAEGRHEVTGTGYAPEGDLLRDGAKVQPGRVLRDLGRVAALCNTAQLHEAPQWRVEGDPMEGALLALAGKLGASPGDAALSVIPFDARYRYMAVLHDLPEGRFALIKGAPEQLLDRASLQATADGSQPLDRQFWLDAAEETAAQGMRVLALALKPHDGDRLGHDDLDQGLVLLGLTGLIDPPRDEAIVAVRECHEAGIAVKMITGDHAGTAAAIGRQIGLKRTDTVLTGADLDRLDDLSLQGAVVATDVFARTSPEHKLRLVSALQAQGAVVAMTGDGVNDAPALKRADAGIAMGQKGSEAARQAADLVLTDDNFASIAEAVRQGRTVYGNLKKVITFLLPVNGGESLSLVLALMLGLVLPITPLQILWVNMISSVALAMALAFEPAENQVMRRPPRRPDAPIVSRFILWRVLLVSILFTIGVFGQFALELWLGGTVEAARTMAVNTLVAMEVFYLFSVRYRHGASLTWQGAKGTRAVLMAVGLVVMLQAIFTYLPPMQRLFGTVALSPLQLLECAGAGVLLLLVLELDKRAAAHWKSLRDRAVAAKV</sequence>
<dbReference type="Gene3D" id="3.40.1110.10">
    <property type="entry name" value="Calcium-transporting ATPase, cytoplasmic domain N"/>
    <property type="match status" value="1"/>
</dbReference>
<feature type="transmembrane region" description="Helical" evidence="11">
    <location>
        <begin position="258"/>
        <end position="279"/>
    </location>
</feature>
<evidence type="ECO:0000256" key="3">
    <source>
        <dbReference type="ARBA" id="ARBA00022475"/>
    </source>
</evidence>
<evidence type="ECO:0000256" key="5">
    <source>
        <dbReference type="ARBA" id="ARBA00022741"/>
    </source>
</evidence>
<dbReference type="Pfam" id="PF00122">
    <property type="entry name" value="E1-E2_ATPase"/>
    <property type="match status" value="1"/>
</dbReference>
<feature type="transmembrane region" description="Helical" evidence="11">
    <location>
        <begin position="765"/>
        <end position="784"/>
    </location>
</feature>
<dbReference type="RefSeq" id="WP_377399340.1">
    <property type="nucleotide sequence ID" value="NZ_JBHTFQ010000002.1"/>
</dbReference>
<dbReference type="InterPro" id="IPR004014">
    <property type="entry name" value="ATPase_P-typ_cation-transptr_N"/>
</dbReference>
<dbReference type="SUPFAM" id="SSF81665">
    <property type="entry name" value="Calcium ATPase, transmembrane domain M"/>
    <property type="match status" value="1"/>
</dbReference>
<dbReference type="InterPro" id="IPR008250">
    <property type="entry name" value="ATPase_P-typ_transduc_dom_A_sf"/>
</dbReference>
<dbReference type="InterPro" id="IPR044492">
    <property type="entry name" value="P_typ_ATPase_HD_dom"/>
</dbReference>
<evidence type="ECO:0000256" key="9">
    <source>
        <dbReference type="ARBA" id="ARBA00023136"/>
    </source>
</evidence>
<feature type="transmembrane region" description="Helical" evidence="11">
    <location>
        <begin position="95"/>
        <end position="111"/>
    </location>
</feature>
<keyword evidence="14" id="KW-1185">Reference proteome</keyword>
<keyword evidence="8 11" id="KW-1133">Transmembrane helix</keyword>
<evidence type="ECO:0000256" key="11">
    <source>
        <dbReference type="SAM" id="Phobius"/>
    </source>
</evidence>
<dbReference type="NCBIfam" id="TIGR01494">
    <property type="entry name" value="ATPase_P-type"/>
    <property type="match status" value="2"/>
</dbReference>
<dbReference type="SUPFAM" id="SSF56784">
    <property type="entry name" value="HAD-like"/>
    <property type="match status" value="1"/>
</dbReference>
<protein>
    <submittedName>
        <fullName evidence="13">Cation-translocating P-type ATPase</fullName>
    </submittedName>
</protein>
<dbReference type="PANTHER" id="PTHR43294">
    <property type="entry name" value="SODIUM/POTASSIUM-TRANSPORTING ATPASE SUBUNIT ALPHA"/>
    <property type="match status" value="1"/>
</dbReference>
<dbReference type="InterPro" id="IPR036412">
    <property type="entry name" value="HAD-like_sf"/>
</dbReference>
<dbReference type="Gene3D" id="2.70.150.10">
    <property type="entry name" value="Calcium-transporting ATPase, cytoplasmic transduction domain A"/>
    <property type="match status" value="1"/>
</dbReference>
<feature type="transmembrane region" description="Helical" evidence="11">
    <location>
        <begin position="71"/>
        <end position="89"/>
    </location>
</feature>
<accession>A0ABW2UI95</accession>
<dbReference type="Gene3D" id="3.40.50.1000">
    <property type="entry name" value="HAD superfamily/HAD-like"/>
    <property type="match status" value="1"/>
</dbReference>
<keyword evidence="4 11" id="KW-0812">Transmembrane</keyword>
<gene>
    <name evidence="13" type="ORF">ACFQXB_03720</name>
</gene>
<dbReference type="SFLD" id="SFLDG00002">
    <property type="entry name" value="C1.7:_P-type_atpase_like"/>
    <property type="match status" value="1"/>
</dbReference>
<dbReference type="Pfam" id="PF00689">
    <property type="entry name" value="Cation_ATPase_C"/>
    <property type="match status" value="1"/>
</dbReference>
<dbReference type="InterPro" id="IPR023299">
    <property type="entry name" value="ATPase_P-typ_cyto_dom_N"/>
</dbReference>
<keyword evidence="7" id="KW-1278">Translocase</keyword>